<dbReference type="CDD" id="cd09279">
    <property type="entry name" value="RNase_HI_like"/>
    <property type="match status" value="1"/>
</dbReference>
<dbReference type="InterPro" id="IPR036397">
    <property type="entry name" value="RNaseH_sf"/>
</dbReference>
<dbReference type="AlphaFoldDB" id="A0AAV0Z867"/>
<dbReference type="GO" id="GO:0004523">
    <property type="term" value="F:RNA-DNA hybrid ribonuclease activity"/>
    <property type="evidence" value="ECO:0007669"/>
    <property type="project" value="InterPro"/>
</dbReference>
<reference evidence="2 3" key="1">
    <citation type="submission" date="2023-01" db="EMBL/GenBank/DDBJ databases">
        <authorList>
            <person name="Kreplak J."/>
        </authorList>
    </citation>
    <scope>NUCLEOTIDE SEQUENCE [LARGE SCALE GENOMIC DNA]</scope>
</reference>
<dbReference type="GO" id="GO:0003676">
    <property type="term" value="F:nucleic acid binding"/>
    <property type="evidence" value="ECO:0007669"/>
    <property type="project" value="InterPro"/>
</dbReference>
<organism evidence="2 3">
    <name type="scientific">Vicia faba</name>
    <name type="common">Broad bean</name>
    <name type="synonym">Faba vulgaris</name>
    <dbReference type="NCBI Taxonomy" id="3906"/>
    <lineage>
        <taxon>Eukaryota</taxon>
        <taxon>Viridiplantae</taxon>
        <taxon>Streptophyta</taxon>
        <taxon>Embryophyta</taxon>
        <taxon>Tracheophyta</taxon>
        <taxon>Spermatophyta</taxon>
        <taxon>Magnoliopsida</taxon>
        <taxon>eudicotyledons</taxon>
        <taxon>Gunneridae</taxon>
        <taxon>Pentapetalae</taxon>
        <taxon>rosids</taxon>
        <taxon>fabids</taxon>
        <taxon>Fabales</taxon>
        <taxon>Fabaceae</taxon>
        <taxon>Papilionoideae</taxon>
        <taxon>50 kb inversion clade</taxon>
        <taxon>NPAAA clade</taxon>
        <taxon>Hologalegina</taxon>
        <taxon>IRL clade</taxon>
        <taxon>Fabeae</taxon>
        <taxon>Vicia</taxon>
    </lineage>
</organism>
<name>A0AAV0Z867_VICFA</name>
<dbReference type="PANTHER" id="PTHR46387">
    <property type="entry name" value="POLYNUCLEOTIDYL TRANSFERASE, RIBONUCLEASE H-LIKE SUPERFAMILY PROTEIN"/>
    <property type="match status" value="1"/>
</dbReference>
<dbReference type="EMBL" id="OX451735">
    <property type="protein sequence ID" value="CAI8594434.1"/>
    <property type="molecule type" value="Genomic_DNA"/>
</dbReference>
<keyword evidence="3" id="KW-1185">Reference proteome</keyword>
<feature type="domain" description="RNase H type-1" evidence="1">
    <location>
        <begin position="190"/>
        <end position="321"/>
    </location>
</feature>
<dbReference type="InterPro" id="IPR002156">
    <property type="entry name" value="RNaseH_domain"/>
</dbReference>
<dbReference type="FunFam" id="3.30.420.10:FF:000076">
    <property type="entry name" value="RBR-type E3 ubiquitin transferase"/>
    <property type="match status" value="1"/>
</dbReference>
<dbReference type="PROSITE" id="PS50879">
    <property type="entry name" value="RNASE_H_1"/>
    <property type="match status" value="1"/>
</dbReference>
<dbReference type="SUPFAM" id="SSF53098">
    <property type="entry name" value="Ribonuclease H-like"/>
    <property type="match status" value="1"/>
</dbReference>
<dbReference type="Gene3D" id="3.30.420.10">
    <property type="entry name" value="Ribonuclease H-like superfamily/Ribonuclease H"/>
    <property type="match status" value="1"/>
</dbReference>
<dbReference type="Proteomes" id="UP001157006">
    <property type="component" value="Chromosome 1S"/>
</dbReference>
<evidence type="ECO:0000259" key="1">
    <source>
        <dbReference type="PROSITE" id="PS50879"/>
    </source>
</evidence>
<evidence type="ECO:0000313" key="2">
    <source>
        <dbReference type="EMBL" id="CAI8594434.1"/>
    </source>
</evidence>
<dbReference type="PANTHER" id="PTHR46387:SF40">
    <property type="entry name" value="POLYNUCLEOTIDYL TRANSFERASE, RIBONUCLEASE H-LIKE SUPERFAMILY PROTEIN"/>
    <property type="match status" value="1"/>
</dbReference>
<gene>
    <name evidence="2" type="ORF">VFH_I141240</name>
</gene>
<proteinExistence type="predicted"/>
<dbReference type="InterPro" id="IPR012337">
    <property type="entry name" value="RNaseH-like_sf"/>
</dbReference>
<evidence type="ECO:0000313" key="3">
    <source>
        <dbReference type="Proteomes" id="UP001157006"/>
    </source>
</evidence>
<accession>A0AAV0Z867</accession>
<dbReference type="Pfam" id="PF13456">
    <property type="entry name" value="RVT_3"/>
    <property type="match status" value="1"/>
</dbReference>
<sequence>MAEENDAFYVVKKGNLVGIYKSLSDIQHLLSSSVCGESVSVYKGFCLPEETEEYLVSHGLKGAAYSISAANVNAGSFGKLVPCPYQDPYSSGGGAVTVDSSSKSLQGALQVDDSCHISSKFAKRLTLRRDQFSCQNPNSNRGKTIMANSSSQAMQLNTNKGGGSFSFSTNVQRRPCISGLQLQTELSTNTCISCTLNFDGASKGNPGLAGAGAILRADDGSKVYRLREGVGTATCNVAEYRALILGLKQALKKGYKHICVKGDSLLVCNQIQGLWKIKNENMSYLCNEAKEHKNKFMSFKINHIPREYNRDADTQANRAVNLKDGEVEEECEMK</sequence>
<protein>
    <recommendedName>
        <fullName evidence="1">RNase H type-1 domain-containing protein</fullName>
    </recommendedName>
</protein>